<dbReference type="RefSeq" id="WP_203892734.1">
    <property type="nucleotide sequence ID" value="NZ_BOOH01000037.1"/>
</dbReference>
<organism evidence="2 3">
    <name type="scientific">Planobispora longispora</name>
    <dbReference type="NCBI Taxonomy" id="28887"/>
    <lineage>
        <taxon>Bacteria</taxon>
        <taxon>Bacillati</taxon>
        <taxon>Actinomycetota</taxon>
        <taxon>Actinomycetes</taxon>
        <taxon>Streptosporangiales</taxon>
        <taxon>Streptosporangiaceae</taxon>
        <taxon>Planobispora</taxon>
    </lineage>
</organism>
<protein>
    <submittedName>
        <fullName evidence="2">Uncharacterized protein</fullName>
    </submittedName>
</protein>
<accession>A0A8J3RN40</accession>
<proteinExistence type="predicted"/>
<evidence type="ECO:0000313" key="2">
    <source>
        <dbReference type="EMBL" id="GIH78045.1"/>
    </source>
</evidence>
<gene>
    <name evidence="2" type="ORF">Plo01_44740</name>
</gene>
<dbReference type="AlphaFoldDB" id="A0A8J3RN40"/>
<evidence type="ECO:0000313" key="3">
    <source>
        <dbReference type="Proteomes" id="UP000616724"/>
    </source>
</evidence>
<feature type="compositionally biased region" description="Basic and acidic residues" evidence="1">
    <location>
        <begin position="49"/>
        <end position="60"/>
    </location>
</feature>
<comment type="caution">
    <text evidence="2">The sequence shown here is derived from an EMBL/GenBank/DDBJ whole genome shotgun (WGS) entry which is preliminary data.</text>
</comment>
<reference evidence="2 3" key="1">
    <citation type="submission" date="2021-01" db="EMBL/GenBank/DDBJ databases">
        <title>Whole genome shotgun sequence of Planobispora longispora NBRC 13918.</title>
        <authorList>
            <person name="Komaki H."/>
            <person name="Tamura T."/>
        </authorList>
    </citation>
    <scope>NUCLEOTIDE SEQUENCE [LARGE SCALE GENOMIC DNA]</scope>
    <source>
        <strain evidence="2 3">NBRC 13918</strain>
    </source>
</reference>
<sequence>MTRLFTDTGVFLPVHHTVERTGHEAFGIAVVHRGSGDQDAVVQGTGEPVEEHHDGIEVGP</sequence>
<dbReference type="Proteomes" id="UP000616724">
    <property type="component" value="Unassembled WGS sequence"/>
</dbReference>
<dbReference type="EMBL" id="BOOH01000037">
    <property type="protein sequence ID" value="GIH78045.1"/>
    <property type="molecule type" value="Genomic_DNA"/>
</dbReference>
<name>A0A8J3RN40_9ACTN</name>
<evidence type="ECO:0000256" key="1">
    <source>
        <dbReference type="SAM" id="MobiDB-lite"/>
    </source>
</evidence>
<feature type="region of interest" description="Disordered" evidence="1">
    <location>
        <begin position="37"/>
        <end position="60"/>
    </location>
</feature>
<keyword evidence="3" id="KW-1185">Reference proteome</keyword>